<dbReference type="InterPro" id="IPR036929">
    <property type="entry name" value="DsbDN_sf"/>
</dbReference>
<comment type="caution">
    <text evidence="3">The sequence shown here is derived from an EMBL/GenBank/DDBJ whole genome shotgun (WGS) entry which is preliminary data.</text>
</comment>
<organism evidence="3 4">
    <name type="scientific">Hufsiella ginkgonis</name>
    <dbReference type="NCBI Taxonomy" id="2695274"/>
    <lineage>
        <taxon>Bacteria</taxon>
        <taxon>Pseudomonadati</taxon>
        <taxon>Bacteroidota</taxon>
        <taxon>Sphingobacteriia</taxon>
        <taxon>Sphingobacteriales</taxon>
        <taxon>Sphingobacteriaceae</taxon>
        <taxon>Hufsiella</taxon>
    </lineage>
</organism>
<evidence type="ECO:0000313" key="4">
    <source>
        <dbReference type="Proteomes" id="UP000451233"/>
    </source>
</evidence>
<dbReference type="Gene3D" id="2.60.40.1250">
    <property type="entry name" value="Thiol:disulfide interchange protein DsbD, N-terminal domain"/>
    <property type="match status" value="1"/>
</dbReference>
<evidence type="ECO:0000256" key="1">
    <source>
        <dbReference type="SAM" id="SignalP"/>
    </source>
</evidence>
<keyword evidence="1" id="KW-0732">Signal</keyword>
<evidence type="ECO:0000259" key="2">
    <source>
        <dbReference type="Pfam" id="PF11412"/>
    </source>
</evidence>
<accession>A0A7K1XV89</accession>
<sequence length="154" mass="16848">MKKIILFIALLGIGSGAFAQLENPVTWTYGSKRLSATEAVVFIKATIDEGWHIYSQKKVVGPNPTTFTFPASKAYTLVGTTIEPKPITKYEKAFKTNVSYFENEVVFQQKVKVKAGTAAVVKGSFEYMTCNDTTCLPPDELNFSIAVPAKPAAK</sequence>
<reference evidence="3 4" key="1">
    <citation type="submission" date="2019-11" db="EMBL/GenBank/DDBJ databases">
        <title>Pedobacter sp. HMF7056 Genome sequencing and assembly.</title>
        <authorList>
            <person name="Kang H."/>
            <person name="Kim H."/>
            <person name="Joh K."/>
        </authorList>
    </citation>
    <scope>NUCLEOTIDE SEQUENCE [LARGE SCALE GENOMIC DNA]</scope>
    <source>
        <strain evidence="3 4">HMF7056</strain>
    </source>
</reference>
<feature type="domain" description="Thiol:disulfide interchange protein DsbD N-terminal" evidence="2">
    <location>
        <begin position="37"/>
        <end position="141"/>
    </location>
</feature>
<keyword evidence="3" id="KW-0813">Transport</keyword>
<dbReference type="Proteomes" id="UP000451233">
    <property type="component" value="Unassembled WGS sequence"/>
</dbReference>
<proteinExistence type="predicted"/>
<dbReference type="Pfam" id="PF11412">
    <property type="entry name" value="DsbD_N"/>
    <property type="match status" value="1"/>
</dbReference>
<feature type="signal peptide" evidence="1">
    <location>
        <begin position="1"/>
        <end position="19"/>
    </location>
</feature>
<evidence type="ECO:0000313" key="3">
    <source>
        <dbReference type="EMBL" id="MXV14911.1"/>
    </source>
</evidence>
<keyword evidence="3" id="KW-0762">Sugar transport</keyword>
<name>A0A7K1XV89_9SPHI</name>
<keyword evidence="4" id="KW-1185">Reference proteome</keyword>
<dbReference type="EMBL" id="WVHS01000001">
    <property type="protein sequence ID" value="MXV14911.1"/>
    <property type="molecule type" value="Genomic_DNA"/>
</dbReference>
<dbReference type="InterPro" id="IPR028250">
    <property type="entry name" value="DsbDN"/>
</dbReference>
<feature type="chain" id="PRO_5029739671" evidence="1">
    <location>
        <begin position="20"/>
        <end position="154"/>
    </location>
</feature>
<gene>
    <name evidence="3" type="ORF">GS398_06345</name>
</gene>
<protein>
    <submittedName>
        <fullName evidence="3">Sugar transporter</fullName>
    </submittedName>
</protein>
<dbReference type="AlphaFoldDB" id="A0A7K1XV89"/>
<dbReference type="RefSeq" id="WP_160905852.1">
    <property type="nucleotide sequence ID" value="NZ_WVHS01000001.1"/>
</dbReference>